<keyword evidence="3" id="KW-1185">Reference proteome</keyword>
<accession>A0A8X6LAN1</accession>
<feature type="transmembrane region" description="Helical" evidence="1">
    <location>
        <begin position="40"/>
        <end position="58"/>
    </location>
</feature>
<dbReference type="Proteomes" id="UP000887116">
    <property type="component" value="Unassembled WGS sequence"/>
</dbReference>
<keyword evidence="1" id="KW-0812">Transmembrane</keyword>
<protein>
    <recommendedName>
        <fullName evidence="4">Gustatory receptor</fullName>
    </recommendedName>
</protein>
<dbReference type="AlphaFoldDB" id="A0A8X6LAN1"/>
<feature type="transmembrane region" description="Helical" evidence="1">
    <location>
        <begin position="7"/>
        <end position="28"/>
    </location>
</feature>
<evidence type="ECO:0000313" key="3">
    <source>
        <dbReference type="Proteomes" id="UP000887116"/>
    </source>
</evidence>
<evidence type="ECO:0000256" key="1">
    <source>
        <dbReference type="SAM" id="Phobius"/>
    </source>
</evidence>
<gene>
    <name evidence="2" type="primary">AVEN_77099_1</name>
    <name evidence="2" type="ORF">TNCT_637681</name>
</gene>
<keyword evidence="1" id="KW-1133">Transmembrane helix</keyword>
<sequence length="228" mass="26371">MRMKAQVFFVPLPNSVYLWILITIAVIVQELLLLPLNNFAIYYTTVCHHLKLLVASLGKSLNNVRDSENDRIYKEYISIRNLVTYIDEQLSFLVFISSVYNACTMYFALTLILHPEEYFDVTHILSVVSLFSSNYLSYMGLTLSGSLLHEASEELWFKLHRALMPRSEITSLQQRFLNLLEKGLFLTIWKILPIKRSFILATLGTILTYCILLDNLKSLRNVPSCCIF</sequence>
<name>A0A8X6LAN1_TRICU</name>
<dbReference type="EMBL" id="BMAO01005238">
    <property type="protein sequence ID" value="GFR00039.1"/>
    <property type="molecule type" value="Genomic_DNA"/>
</dbReference>
<reference evidence="2" key="1">
    <citation type="submission" date="2020-07" db="EMBL/GenBank/DDBJ databases">
        <title>Multicomponent nature underlies the extraordinary mechanical properties of spider dragline silk.</title>
        <authorList>
            <person name="Kono N."/>
            <person name="Nakamura H."/>
            <person name="Mori M."/>
            <person name="Yoshida Y."/>
            <person name="Ohtoshi R."/>
            <person name="Malay A.D."/>
            <person name="Moran D.A.P."/>
            <person name="Tomita M."/>
            <person name="Numata K."/>
            <person name="Arakawa K."/>
        </authorList>
    </citation>
    <scope>NUCLEOTIDE SEQUENCE</scope>
</reference>
<proteinExistence type="predicted"/>
<evidence type="ECO:0000313" key="2">
    <source>
        <dbReference type="EMBL" id="GFR00039.1"/>
    </source>
</evidence>
<comment type="caution">
    <text evidence="2">The sequence shown here is derived from an EMBL/GenBank/DDBJ whole genome shotgun (WGS) entry which is preliminary data.</text>
</comment>
<dbReference type="OrthoDB" id="6433124at2759"/>
<feature type="transmembrane region" description="Helical" evidence="1">
    <location>
        <begin position="198"/>
        <end position="216"/>
    </location>
</feature>
<feature type="transmembrane region" description="Helical" evidence="1">
    <location>
        <begin position="90"/>
        <end position="112"/>
    </location>
</feature>
<evidence type="ECO:0008006" key="4">
    <source>
        <dbReference type="Google" id="ProtNLM"/>
    </source>
</evidence>
<organism evidence="2 3">
    <name type="scientific">Trichonephila clavata</name>
    <name type="common">Joro spider</name>
    <name type="synonym">Nephila clavata</name>
    <dbReference type="NCBI Taxonomy" id="2740835"/>
    <lineage>
        <taxon>Eukaryota</taxon>
        <taxon>Metazoa</taxon>
        <taxon>Ecdysozoa</taxon>
        <taxon>Arthropoda</taxon>
        <taxon>Chelicerata</taxon>
        <taxon>Arachnida</taxon>
        <taxon>Araneae</taxon>
        <taxon>Araneomorphae</taxon>
        <taxon>Entelegynae</taxon>
        <taxon>Araneoidea</taxon>
        <taxon>Nephilidae</taxon>
        <taxon>Trichonephila</taxon>
    </lineage>
</organism>
<keyword evidence="1" id="KW-0472">Membrane</keyword>